<dbReference type="EMBL" id="CP036501">
    <property type="protein sequence ID" value="UZP75497.1"/>
    <property type="molecule type" value="Genomic_DNA"/>
</dbReference>
<dbReference type="SUPFAM" id="SSF111126">
    <property type="entry name" value="Ligand-binding domain in the NO signalling and Golgi transport"/>
    <property type="match status" value="1"/>
</dbReference>
<dbReference type="Pfam" id="PF07700">
    <property type="entry name" value="HNOB"/>
    <property type="match status" value="1"/>
</dbReference>
<protein>
    <submittedName>
        <fullName evidence="2">Guanylyl cyclase</fullName>
    </submittedName>
</protein>
<dbReference type="InterPro" id="IPR011644">
    <property type="entry name" value="Heme_NO-bd"/>
</dbReference>
<sequence>MYGVINKSLRDMVTEGHGEAIWAQVLAKAGVPSDSFLAMRSYDDEITFRLAVASSDALGVDVDTALHAFGKHWVNHTLARDYDALVRSTGSTMLEFLENLNELHDRISTTFLEYQPPEFRVSELEKNRMEVEYISHREGLNSFVSGLLVALSERFNEPMSIEAIEDLSVDAGTHTKFSLLMER</sequence>
<evidence type="ECO:0000313" key="3">
    <source>
        <dbReference type="Proteomes" id="UP001317963"/>
    </source>
</evidence>
<evidence type="ECO:0000259" key="1">
    <source>
        <dbReference type="Pfam" id="PF07700"/>
    </source>
</evidence>
<keyword evidence="3" id="KW-1185">Reference proteome</keyword>
<dbReference type="InterPro" id="IPR024096">
    <property type="entry name" value="NO_sig/Golgi_transp_ligand-bd"/>
</dbReference>
<dbReference type="Proteomes" id="UP001317963">
    <property type="component" value="Chromosome"/>
</dbReference>
<reference evidence="2 3" key="1">
    <citation type="submission" date="2019-02" db="EMBL/GenBank/DDBJ databases">
        <title>Halieaceae_genomes.</title>
        <authorList>
            <person name="Li S.-H."/>
        </authorList>
    </citation>
    <scope>NUCLEOTIDE SEQUENCE [LARGE SCALE GENOMIC DNA]</scope>
    <source>
        <strain evidence="2 3">JH123</strain>
    </source>
</reference>
<organism evidence="2 3">
    <name type="scientific">Candidatus Paraluminiphilus aquimaris</name>
    <dbReference type="NCBI Taxonomy" id="2518994"/>
    <lineage>
        <taxon>Bacteria</taxon>
        <taxon>Pseudomonadati</taxon>
        <taxon>Pseudomonadota</taxon>
        <taxon>Gammaproteobacteria</taxon>
        <taxon>Cellvibrionales</taxon>
        <taxon>Halieaceae</taxon>
        <taxon>Candidatus Paraluminiphilus</taxon>
    </lineage>
</organism>
<dbReference type="PANTHER" id="PTHR45655:SF13">
    <property type="entry name" value="SOLUBLE GUANYLATE CYCLASE GCY-32-RELATED"/>
    <property type="match status" value="1"/>
</dbReference>
<dbReference type="PANTHER" id="PTHR45655">
    <property type="entry name" value="GUANYLATE CYCLASE SOLUBLE SUBUNIT BETA-2"/>
    <property type="match status" value="1"/>
</dbReference>
<gene>
    <name evidence="2" type="ORF">E0F26_12445</name>
</gene>
<accession>A0ABY6Q878</accession>
<name>A0ABY6Q878_9GAMM</name>
<dbReference type="Gene3D" id="3.90.1520.10">
    <property type="entry name" value="H-NOX domain"/>
    <property type="match status" value="1"/>
</dbReference>
<feature type="domain" description="Heme NO-binding" evidence="1">
    <location>
        <begin position="2"/>
        <end position="162"/>
    </location>
</feature>
<dbReference type="InterPro" id="IPR038158">
    <property type="entry name" value="H-NOX_domain_sf"/>
</dbReference>
<proteinExistence type="predicted"/>
<evidence type="ECO:0000313" key="2">
    <source>
        <dbReference type="EMBL" id="UZP75497.1"/>
    </source>
</evidence>
<dbReference type="RefSeq" id="WP_279241983.1">
    <property type="nucleotide sequence ID" value="NZ_CP036501.1"/>
</dbReference>